<organism evidence="8 9">
    <name type="scientific">Mycolicibacterium sphagni</name>
    <dbReference type="NCBI Taxonomy" id="1786"/>
    <lineage>
        <taxon>Bacteria</taxon>
        <taxon>Bacillati</taxon>
        <taxon>Actinomycetota</taxon>
        <taxon>Actinomycetes</taxon>
        <taxon>Mycobacteriales</taxon>
        <taxon>Mycobacteriaceae</taxon>
        <taxon>Mycolicibacterium</taxon>
    </lineage>
</organism>
<keyword evidence="9" id="KW-1185">Reference proteome</keyword>
<dbReference type="Gene3D" id="2.102.10.10">
    <property type="entry name" value="Rieske [2Fe-2S] iron-sulphur domain"/>
    <property type="match status" value="1"/>
</dbReference>
<protein>
    <recommendedName>
        <fullName evidence="7">Rieske domain-containing protein</fullName>
    </recommendedName>
</protein>
<dbReference type="AlphaFoldDB" id="A0A255DKM1"/>
<dbReference type="InterPro" id="IPR015879">
    <property type="entry name" value="Ring_hydroxy_dOase_asu_C_dom"/>
</dbReference>
<dbReference type="Proteomes" id="UP000216063">
    <property type="component" value="Unassembled WGS sequence"/>
</dbReference>
<dbReference type="PANTHER" id="PTHR43756:SF5">
    <property type="entry name" value="CHOLINE MONOOXYGENASE, CHLOROPLASTIC"/>
    <property type="match status" value="1"/>
</dbReference>
<dbReference type="GO" id="GO:0051537">
    <property type="term" value="F:2 iron, 2 sulfur cluster binding"/>
    <property type="evidence" value="ECO:0007669"/>
    <property type="project" value="UniProtKB-KW"/>
</dbReference>
<dbReference type="GO" id="GO:0016705">
    <property type="term" value="F:oxidoreductase activity, acting on paired donors, with incorporation or reduction of molecular oxygen"/>
    <property type="evidence" value="ECO:0007669"/>
    <property type="project" value="UniProtKB-ARBA"/>
</dbReference>
<sequence>MLLATRQRRQGFRIFYSDYDDNAGRVVKPSKPDRIKPIDWLTLSCYAPYALHVLPQRSRFMDTAVQPAAGVDRADLVRRLLGHLDAKSTRLADNVYFEPARGYIDPDQFAGEVDKLFRRSPLWVAWSAELPNAGDYKAIEIAQVPMIFLRGKDGSVRGFRNSCTHRGATLLPEGTGCIGRRIVCPYHAWSFDHDGKLTGIPHDQGFAPLDRSQRGLTAIPVQEKYGMIFACADPDGQFDLDDHLSGLGPELGAHGWANFTAGNTRTISCASNYKLAMDTYCEAYHFPYVHTNSLPTAIPNTMEVDNFGHHIRMTYPFGPIDELRGRPDGELAQAVLGQHMFIVYIIFPNVAVVTTDFGASAYQVLPGAVVGESTTTDHQIVTGAADDDLKSMIVAGLDYNFSLVDTEDYPLSERVFRSLRAGTPSALVFGRNEPALHLLHDSFNAATSAQ</sequence>
<keyword evidence="2" id="KW-0001">2Fe-2S</keyword>
<evidence type="ECO:0000256" key="4">
    <source>
        <dbReference type="ARBA" id="ARBA00023002"/>
    </source>
</evidence>
<dbReference type="PRINTS" id="PR00090">
    <property type="entry name" value="RNGDIOXGNASE"/>
</dbReference>
<proteinExistence type="predicted"/>
<dbReference type="Gene3D" id="3.90.380.10">
    <property type="entry name" value="Naphthalene 1,2-dioxygenase Alpha Subunit, Chain A, domain 1"/>
    <property type="match status" value="1"/>
</dbReference>
<feature type="domain" description="Rieske" evidence="7">
    <location>
        <begin position="123"/>
        <end position="230"/>
    </location>
</feature>
<evidence type="ECO:0000313" key="8">
    <source>
        <dbReference type="EMBL" id="OYN76173.1"/>
    </source>
</evidence>
<accession>A0A255DKM1</accession>
<dbReference type="CDD" id="cd03469">
    <property type="entry name" value="Rieske_RO_Alpha_N"/>
    <property type="match status" value="1"/>
</dbReference>
<dbReference type="Pfam" id="PF00355">
    <property type="entry name" value="Rieske"/>
    <property type="match status" value="1"/>
</dbReference>
<evidence type="ECO:0000313" key="9">
    <source>
        <dbReference type="Proteomes" id="UP000216063"/>
    </source>
</evidence>
<dbReference type="OrthoDB" id="5243643at2"/>
<evidence type="ECO:0000259" key="7">
    <source>
        <dbReference type="PROSITE" id="PS51296"/>
    </source>
</evidence>
<evidence type="ECO:0000256" key="1">
    <source>
        <dbReference type="ARBA" id="ARBA00001962"/>
    </source>
</evidence>
<dbReference type="GO" id="GO:0005506">
    <property type="term" value="F:iron ion binding"/>
    <property type="evidence" value="ECO:0007669"/>
    <property type="project" value="InterPro"/>
</dbReference>
<evidence type="ECO:0000256" key="3">
    <source>
        <dbReference type="ARBA" id="ARBA00022723"/>
    </source>
</evidence>
<dbReference type="SUPFAM" id="SSF55961">
    <property type="entry name" value="Bet v1-like"/>
    <property type="match status" value="1"/>
</dbReference>
<keyword evidence="4" id="KW-0560">Oxidoreductase</keyword>
<evidence type="ECO:0000256" key="5">
    <source>
        <dbReference type="ARBA" id="ARBA00023004"/>
    </source>
</evidence>
<comment type="caution">
    <text evidence="8">The sequence shown here is derived from an EMBL/GenBank/DDBJ whole genome shotgun (WGS) entry which is preliminary data.</text>
</comment>
<dbReference type="InterPro" id="IPR017941">
    <property type="entry name" value="Rieske_2Fe-2S"/>
</dbReference>
<keyword evidence="3" id="KW-0479">Metal-binding</keyword>
<dbReference type="Pfam" id="PF00848">
    <property type="entry name" value="Ring_hydroxyl_A"/>
    <property type="match status" value="1"/>
</dbReference>
<keyword evidence="5" id="KW-0408">Iron</keyword>
<name>A0A255DKM1_9MYCO</name>
<dbReference type="GO" id="GO:0004497">
    <property type="term" value="F:monooxygenase activity"/>
    <property type="evidence" value="ECO:0007669"/>
    <property type="project" value="UniProtKB-ARBA"/>
</dbReference>
<dbReference type="InterPro" id="IPR001663">
    <property type="entry name" value="Rng_hydr_dOase-A"/>
</dbReference>
<dbReference type="InterPro" id="IPR036922">
    <property type="entry name" value="Rieske_2Fe-2S_sf"/>
</dbReference>
<dbReference type="SUPFAM" id="SSF50022">
    <property type="entry name" value="ISP domain"/>
    <property type="match status" value="1"/>
</dbReference>
<evidence type="ECO:0000256" key="2">
    <source>
        <dbReference type="ARBA" id="ARBA00022714"/>
    </source>
</evidence>
<comment type="cofactor">
    <cofactor evidence="1">
        <name>Fe cation</name>
        <dbReference type="ChEBI" id="CHEBI:24875"/>
    </cofactor>
</comment>
<evidence type="ECO:0000256" key="6">
    <source>
        <dbReference type="ARBA" id="ARBA00023014"/>
    </source>
</evidence>
<reference evidence="8 9" key="1">
    <citation type="submission" date="2017-07" db="EMBL/GenBank/DDBJ databases">
        <title>The new phylogeny of genus Mycobacterium.</title>
        <authorList>
            <person name="Tortoli E."/>
            <person name="Trovato A."/>
            <person name="Cirillo D.M."/>
        </authorList>
    </citation>
    <scope>NUCLEOTIDE SEQUENCE [LARGE SCALE GENOMIC DNA]</scope>
    <source>
        <strain evidence="8 9">ATCC 33027</strain>
    </source>
</reference>
<dbReference type="PROSITE" id="PS51296">
    <property type="entry name" value="RIESKE"/>
    <property type="match status" value="1"/>
</dbReference>
<gene>
    <name evidence="8" type="ORF">CG716_22760</name>
</gene>
<dbReference type="PANTHER" id="PTHR43756">
    <property type="entry name" value="CHOLINE MONOOXYGENASE, CHLOROPLASTIC"/>
    <property type="match status" value="1"/>
</dbReference>
<dbReference type="EMBL" id="NOZR01000023">
    <property type="protein sequence ID" value="OYN76173.1"/>
    <property type="molecule type" value="Genomic_DNA"/>
</dbReference>
<keyword evidence="6" id="KW-0411">Iron-sulfur</keyword>